<dbReference type="Ensembl" id="ENSSGRT00000098103.1">
    <property type="protein sequence ID" value="ENSSGRP00000092167.1"/>
    <property type="gene ID" value="ENSSGRG00000046182.1"/>
</dbReference>
<name>A0A672RTI4_SINGR</name>
<reference evidence="1" key="1">
    <citation type="submission" date="2025-08" db="UniProtKB">
        <authorList>
            <consortium name="Ensembl"/>
        </authorList>
    </citation>
    <scope>IDENTIFICATION</scope>
</reference>
<organism evidence="1 2">
    <name type="scientific">Sinocyclocheilus grahami</name>
    <name type="common">Dianchi golden-line fish</name>
    <name type="synonym">Barbus grahami</name>
    <dbReference type="NCBI Taxonomy" id="75366"/>
    <lineage>
        <taxon>Eukaryota</taxon>
        <taxon>Metazoa</taxon>
        <taxon>Chordata</taxon>
        <taxon>Craniata</taxon>
        <taxon>Vertebrata</taxon>
        <taxon>Euteleostomi</taxon>
        <taxon>Actinopterygii</taxon>
        <taxon>Neopterygii</taxon>
        <taxon>Teleostei</taxon>
        <taxon>Ostariophysi</taxon>
        <taxon>Cypriniformes</taxon>
        <taxon>Cyprinidae</taxon>
        <taxon>Cyprininae</taxon>
        <taxon>Sinocyclocheilus</taxon>
    </lineage>
</organism>
<reference evidence="1" key="2">
    <citation type="submission" date="2025-09" db="UniProtKB">
        <authorList>
            <consortium name="Ensembl"/>
        </authorList>
    </citation>
    <scope>IDENTIFICATION</scope>
</reference>
<proteinExistence type="predicted"/>
<evidence type="ECO:0000313" key="2">
    <source>
        <dbReference type="Proteomes" id="UP000472262"/>
    </source>
</evidence>
<evidence type="ECO:0000313" key="1">
    <source>
        <dbReference type="Ensembl" id="ENSSGRP00000092167.1"/>
    </source>
</evidence>
<sequence length="90" mass="10226">ENKKRLQNVSCSFSHAARERFSGARIAAIVLKQCYTDHPSFSHPERYENLHPIPTAGSHCNHASVQVIRLLILKSQDEGHFVPNIFQCIE</sequence>
<dbReference type="InParanoid" id="A0A672RTI4"/>
<protein>
    <submittedName>
        <fullName evidence="1">Uncharacterized protein</fullName>
    </submittedName>
</protein>
<keyword evidence="2" id="KW-1185">Reference proteome</keyword>
<dbReference type="Proteomes" id="UP000472262">
    <property type="component" value="Unassembled WGS sequence"/>
</dbReference>
<dbReference type="AlphaFoldDB" id="A0A672RTI4"/>
<accession>A0A672RTI4</accession>